<proteinExistence type="inferred from homology"/>
<evidence type="ECO:0000256" key="5">
    <source>
        <dbReference type="ARBA" id="ARBA00022989"/>
    </source>
</evidence>
<organism evidence="7 8">
    <name type="scientific">Intrasporangium chromatireducens Q5-1</name>
    <dbReference type="NCBI Taxonomy" id="584657"/>
    <lineage>
        <taxon>Bacteria</taxon>
        <taxon>Bacillati</taxon>
        <taxon>Actinomycetota</taxon>
        <taxon>Actinomycetes</taxon>
        <taxon>Micrococcales</taxon>
        <taxon>Intrasporangiaceae</taxon>
        <taxon>Intrasporangium</taxon>
    </lineage>
</organism>
<gene>
    <name evidence="7" type="ORF">N864_00790</name>
</gene>
<dbReference type="Pfam" id="PF07681">
    <property type="entry name" value="DoxX"/>
    <property type="match status" value="1"/>
</dbReference>
<keyword evidence="4" id="KW-0812">Transmembrane</keyword>
<evidence type="ECO:0000313" key="7">
    <source>
        <dbReference type="EMBL" id="EWT06009.1"/>
    </source>
</evidence>
<evidence type="ECO:0000313" key="8">
    <source>
        <dbReference type="Proteomes" id="UP000019494"/>
    </source>
</evidence>
<evidence type="ECO:0000256" key="3">
    <source>
        <dbReference type="ARBA" id="ARBA00022475"/>
    </source>
</evidence>
<keyword evidence="5" id="KW-1133">Transmembrane helix</keyword>
<evidence type="ECO:0000256" key="4">
    <source>
        <dbReference type="ARBA" id="ARBA00022692"/>
    </source>
</evidence>
<accession>W9GQ91</accession>
<dbReference type="PATRIC" id="fig|584657.3.peg.2083"/>
<dbReference type="AlphaFoldDB" id="W9GQ91"/>
<evidence type="ECO:0000256" key="1">
    <source>
        <dbReference type="ARBA" id="ARBA00004651"/>
    </source>
</evidence>
<comment type="subcellular location">
    <subcellularLocation>
        <location evidence="1">Cell membrane</location>
        <topology evidence="1">Multi-pass membrane protein</topology>
    </subcellularLocation>
</comment>
<reference evidence="8" key="1">
    <citation type="submission" date="2013-08" db="EMBL/GenBank/DDBJ databases">
        <title>Intrasporangium oryzae NRRL B-24470.</title>
        <authorList>
            <person name="Liu H."/>
            <person name="Wang G."/>
        </authorList>
    </citation>
    <scope>NUCLEOTIDE SEQUENCE [LARGE SCALE GENOMIC DNA]</scope>
    <source>
        <strain evidence="8">Q5-1</strain>
    </source>
</reference>
<dbReference type="RefSeq" id="WP_034716231.1">
    <property type="nucleotide sequence ID" value="NZ_AWQS01000071.1"/>
</dbReference>
<keyword evidence="3" id="KW-1003">Cell membrane</keyword>
<sequence length="126" mass="12664">MSLASSAADRLSRLALGTTFAWLGYEAATNPGGRVNAAADLGLPNPEAAVRFNGAAMAAGGAALALGILPRAAALGLVGSLVPTTIAGHAFWKAEDPQVRINHRVQVLKNLGLVGGLLAVAARRSA</sequence>
<dbReference type="GO" id="GO:0005886">
    <property type="term" value="C:plasma membrane"/>
    <property type="evidence" value="ECO:0007669"/>
    <property type="project" value="UniProtKB-SubCell"/>
</dbReference>
<dbReference type="InterPro" id="IPR032808">
    <property type="entry name" value="DoxX"/>
</dbReference>
<dbReference type="PANTHER" id="PTHR33452">
    <property type="entry name" value="OXIDOREDUCTASE CATD-RELATED"/>
    <property type="match status" value="1"/>
</dbReference>
<name>W9GQ91_9MICO</name>
<protein>
    <submittedName>
        <fullName evidence="7">DoxX family protein</fullName>
    </submittedName>
</protein>
<keyword evidence="6" id="KW-0472">Membrane</keyword>
<comment type="caution">
    <text evidence="7">The sequence shown here is derived from an EMBL/GenBank/DDBJ whole genome shotgun (WGS) entry which is preliminary data.</text>
</comment>
<comment type="similarity">
    <text evidence="2">Belongs to the DoxX family.</text>
</comment>
<dbReference type="Proteomes" id="UP000019494">
    <property type="component" value="Unassembled WGS sequence"/>
</dbReference>
<evidence type="ECO:0000256" key="2">
    <source>
        <dbReference type="ARBA" id="ARBA00006679"/>
    </source>
</evidence>
<dbReference type="PANTHER" id="PTHR33452:SF1">
    <property type="entry name" value="INNER MEMBRANE PROTEIN YPHA-RELATED"/>
    <property type="match status" value="1"/>
</dbReference>
<keyword evidence="8" id="KW-1185">Reference proteome</keyword>
<dbReference type="OrthoDB" id="329282at2"/>
<evidence type="ECO:0000256" key="6">
    <source>
        <dbReference type="ARBA" id="ARBA00023136"/>
    </source>
</evidence>
<dbReference type="EMBL" id="AWQS01000071">
    <property type="protein sequence ID" value="EWT06009.1"/>
    <property type="molecule type" value="Genomic_DNA"/>
</dbReference>
<dbReference type="InterPro" id="IPR051907">
    <property type="entry name" value="DoxX-like_oxidoreductase"/>
</dbReference>